<dbReference type="STRING" id="200904.GCA_900168775_01201"/>
<sequence>MKNNLVRNIIALFIILLGVSLILTNIGILDWGFAEAWFFIYPIFFALLGGKWCFDGIRGKGGWISGSFFLIFGGLLLADRLDYITFTFWDVFKLWPLLIVYIGFSFLKPKKKKNKFKVIFDSDDHKQSEAMYSGKQKFMIGDHKFNTPNWKVEPMEMWNAIGDYHIDFTKAFIADKNIPIRIHGLIGDIQILIPENVEFAVNAEVNTGDITLFDQDVSEGFNRSFAYETENYQTVTRKLTMDLKLRIGSIRIDKV</sequence>
<evidence type="ECO:0000259" key="3">
    <source>
        <dbReference type="Pfam" id="PF22570"/>
    </source>
</evidence>
<evidence type="ECO:0000313" key="5">
    <source>
        <dbReference type="Proteomes" id="UP000252254"/>
    </source>
</evidence>
<accession>A0A366E7A2</accession>
<dbReference type="Pfam" id="PF09922">
    <property type="entry name" value="LiaF-like_C"/>
    <property type="match status" value="1"/>
</dbReference>
<dbReference type="GO" id="GO:0016020">
    <property type="term" value="C:membrane"/>
    <property type="evidence" value="ECO:0007669"/>
    <property type="project" value="InterPro"/>
</dbReference>
<feature type="domain" description="Cell wall-active antibiotics response LiaF-like C-terminal" evidence="2">
    <location>
        <begin position="139"/>
        <end position="252"/>
    </location>
</feature>
<dbReference type="Proteomes" id="UP000252254">
    <property type="component" value="Unassembled WGS sequence"/>
</dbReference>
<keyword evidence="5" id="KW-1185">Reference proteome</keyword>
<dbReference type="InterPro" id="IPR047793">
    <property type="entry name" value="LiaF_C"/>
</dbReference>
<keyword evidence="1" id="KW-0812">Transmembrane</keyword>
<feature type="transmembrane region" description="Helical" evidence="1">
    <location>
        <begin position="84"/>
        <end position="107"/>
    </location>
</feature>
<evidence type="ECO:0000259" key="2">
    <source>
        <dbReference type="Pfam" id="PF09922"/>
    </source>
</evidence>
<dbReference type="NCBIfam" id="NF040535">
    <property type="entry name" value="LiaF_C_term"/>
    <property type="match status" value="1"/>
</dbReference>
<proteinExistence type="predicted"/>
<organism evidence="4 5">
    <name type="scientific">Paraliobacillus ryukyuensis</name>
    <dbReference type="NCBI Taxonomy" id="200904"/>
    <lineage>
        <taxon>Bacteria</taxon>
        <taxon>Bacillati</taxon>
        <taxon>Bacillota</taxon>
        <taxon>Bacilli</taxon>
        <taxon>Bacillales</taxon>
        <taxon>Bacillaceae</taxon>
        <taxon>Paraliobacillus</taxon>
    </lineage>
</organism>
<dbReference type="EMBL" id="QNRI01000005">
    <property type="protein sequence ID" value="RBO98251.1"/>
    <property type="molecule type" value="Genomic_DNA"/>
</dbReference>
<protein>
    <submittedName>
        <fullName evidence="4">Lia operon protein LiaF</fullName>
    </submittedName>
</protein>
<name>A0A366E7A2_9BACI</name>
<feature type="transmembrane region" description="Helical" evidence="1">
    <location>
        <begin position="34"/>
        <end position="54"/>
    </location>
</feature>
<comment type="caution">
    <text evidence="4">The sequence shown here is derived from an EMBL/GenBank/DDBJ whole genome shotgun (WGS) entry which is preliminary data.</text>
</comment>
<dbReference type="InterPro" id="IPR054331">
    <property type="entry name" value="LiaF_TM"/>
</dbReference>
<reference evidence="4 5" key="1">
    <citation type="submission" date="2018-06" db="EMBL/GenBank/DDBJ databases">
        <title>Genomic Encyclopedia of Type Strains, Phase IV (KMG-IV): sequencing the most valuable type-strain genomes for metagenomic binning, comparative biology and taxonomic classification.</title>
        <authorList>
            <person name="Goeker M."/>
        </authorList>
    </citation>
    <scope>NUCLEOTIDE SEQUENCE [LARGE SCALE GENOMIC DNA]</scope>
    <source>
        <strain evidence="4 5">DSM 15140</strain>
    </source>
</reference>
<feature type="domain" description="LiaF transmembrane" evidence="3">
    <location>
        <begin position="10"/>
        <end position="113"/>
    </location>
</feature>
<feature type="transmembrane region" description="Helical" evidence="1">
    <location>
        <begin position="61"/>
        <end position="78"/>
    </location>
</feature>
<dbReference type="InterPro" id="IPR024425">
    <property type="entry name" value="LiaF-like_C"/>
</dbReference>
<gene>
    <name evidence="4" type="ORF">DES48_105101</name>
</gene>
<evidence type="ECO:0000256" key="1">
    <source>
        <dbReference type="SAM" id="Phobius"/>
    </source>
</evidence>
<dbReference type="PIRSF" id="PIRSF031509">
    <property type="entry name" value="Cell_wall_LiaF/YvqF"/>
    <property type="match status" value="1"/>
</dbReference>
<feature type="transmembrane region" description="Helical" evidence="1">
    <location>
        <begin position="9"/>
        <end position="28"/>
    </location>
</feature>
<keyword evidence="1" id="KW-0472">Membrane</keyword>
<evidence type="ECO:0000313" key="4">
    <source>
        <dbReference type="EMBL" id="RBO98251.1"/>
    </source>
</evidence>
<dbReference type="OrthoDB" id="1953204at2"/>
<dbReference type="RefSeq" id="WP_079709116.1">
    <property type="nucleotide sequence ID" value="NZ_BAABQN010000005.1"/>
</dbReference>
<dbReference type="InterPro" id="IPR016975">
    <property type="entry name" value="Cell_wall_LiaF"/>
</dbReference>
<dbReference type="AlphaFoldDB" id="A0A366E7A2"/>
<keyword evidence="1" id="KW-1133">Transmembrane helix</keyword>
<dbReference type="Pfam" id="PF22570">
    <property type="entry name" value="LiaF-TM"/>
    <property type="match status" value="1"/>
</dbReference>